<dbReference type="PANTHER" id="PTHR30408">
    <property type="entry name" value="TYPE-1 RESTRICTION ENZYME ECOKI SPECIFICITY PROTEIN"/>
    <property type="match status" value="1"/>
</dbReference>
<keyword evidence="6" id="KW-1185">Reference proteome</keyword>
<dbReference type="SUPFAM" id="SSF116734">
    <property type="entry name" value="DNA methylase specificity domain"/>
    <property type="match status" value="2"/>
</dbReference>
<keyword evidence="3" id="KW-0238">DNA-binding</keyword>
<dbReference type="Pfam" id="PF01420">
    <property type="entry name" value="Methylase_S"/>
    <property type="match status" value="2"/>
</dbReference>
<dbReference type="InterPro" id="IPR044946">
    <property type="entry name" value="Restrct_endonuc_typeI_TRD_sf"/>
</dbReference>
<evidence type="ECO:0000256" key="1">
    <source>
        <dbReference type="ARBA" id="ARBA00010923"/>
    </source>
</evidence>
<dbReference type="InterPro" id="IPR052021">
    <property type="entry name" value="Type-I_RS_S_subunit"/>
</dbReference>
<sequence>METAKQPSLRFKARGAWEEFRMKDLLTRASNPVKVQADESYTQIGIRSHGKGIFHKEPVSGTELGNKRVFWVVENALTVNIVFAWEQAIAITSDKEKGMIASHRFPMYLADETQADIHFLLNLLLTPKGRMLLELASPGGAGRNKTLGQAEFEKIKITIPSLPEQQKIASFFIAIDRKLTLLRRKKEALERYKRGAMQTIFSQRVRFRDEEGKEFEEWEKRAIENIAPLQRGFDLPVTAIKEGRYPVVFSNGILKYHLDYKVQGPGVITGRSGTIGKVTFVEQNFWPHNTSLWVTDFCGNHPKFIYYLYLHLDLSRFGGGSGVPTLNRNDVHVQKTSIPTNKLEQSKISAFFSAIDAKIAHAQAQLEKLTEWKKGLLQKMFV</sequence>
<proteinExistence type="inferred from homology"/>
<evidence type="ECO:0000313" key="5">
    <source>
        <dbReference type="EMBL" id="GAA4341911.1"/>
    </source>
</evidence>
<comment type="similarity">
    <text evidence="1">Belongs to the type-I restriction system S methylase family.</text>
</comment>
<dbReference type="CDD" id="cd17267">
    <property type="entry name" value="RMtype1_S_EcoAO83I-TRD1-CR1_like"/>
    <property type="match status" value="1"/>
</dbReference>
<keyword evidence="2" id="KW-0680">Restriction system</keyword>
<dbReference type="InterPro" id="IPR000055">
    <property type="entry name" value="Restrct_endonuc_typeI_TRD"/>
</dbReference>
<name>A0ABP8HPF6_9BACT</name>
<organism evidence="5 6">
    <name type="scientific">Flaviaesturariibacter amylovorans</name>
    <dbReference type="NCBI Taxonomy" id="1084520"/>
    <lineage>
        <taxon>Bacteria</taxon>
        <taxon>Pseudomonadati</taxon>
        <taxon>Bacteroidota</taxon>
        <taxon>Chitinophagia</taxon>
        <taxon>Chitinophagales</taxon>
        <taxon>Chitinophagaceae</taxon>
        <taxon>Flaviaestuariibacter</taxon>
    </lineage>
</organism>
<dbReference type="EMBL" id="BAABGY010000016">
    <property type="protein sequence ID" value="GAA4341911.1"/>
    <property type="molecule type" value="Genomic_DNA"/>
</dbReference>
<evidence type="ECO:0000313" key="6">
    <source>
        <dbReference type="Proteomes" id="UP001501725"/>
    </source>
</evidence>
<feature type="domain" description="Type I restriction modification DNA specificity" evidence="4">
    <location>
        <begin position="216"/>
        <end position="370"/>
    </location>
</feature>
<comment type="caution">
    <text evidence="5">The sequence shown here is derived from an EMBL/GenBank/DDBJ whole genome shotgun (WGS) entry which is preliminary data.</text>
</comment>
<dbReference type="Gene3D" id="1.10.287.1120">
    <property type="entry name" value="Bipartite methylase S protein"/>
    <property type="match status" value="1"/>
</dbReference>
<dbReference type="PANTHER" id="PTHR30408:SF12">
    <property type="entry name" value="TYPE I RESTRICTION ENZYME MJAVIII SPECIFICITY SUBUNIT"/>
    <property type="match status" value="1"/>
</dbReference>
<dbReference type="RefSeq" id="WP_345257768.1">
    <property type="nucleotide sequence ID" value="NZ_BAABGY010000016.1"/>
</dbReference>
<accession>A0ABP8HPF6</accession>
<evidence type="ECO:0000256" key="2">
    <source>
        <dbReference type="ARBA" id="ARBA00022747"/>
    </source>
</evidence>
<evidence type="ECO:0000259" key="4">
    <source>
        <dbReference type="Pfam" id="PF01420"/>
    </source>
</evidence>
<gene>
    <name evidence="5" type="ORF">GCM10023184_40730</name>
</gene>
<dbReference type="Gene3D" id="3.90.220.20">
    <property type="entry name" value="DNA methylase specificity domains"/>
    <property type="match status" value="2"/>
</dbReference>
<feature type="domain" description="Type I restriction modification DNA specificity" evidence="4">
    <location>
        <begin position="80"/>
        <end position="191"/>
    </location>
</feature>
<protein>
    <recommendedName>
        <fullName evidence="4">Type I restriction modification DNA specificity domain-containing protein</fullName>
    </recommendedName>
</protein>
<dbReference type="Proteomes" id="UP001501725">
    <property type="component" value="Unassembled WGS sequence"/>
</dbReference>
<evidence type="ECO:0000256" key="3">
    <source>
        <dbReference type="ARBA" id="ARBA00023125"/>
    </source>
</evidence>
<reference evidence="6" key="1">
    <citation type="journal article" date="2019" name="Int. J. Syst. Evol. Microbiol.">
        <title>The Global Catalogue of Microorganisms (GCM) 10K type strain sequencing project: providing services to taxonomists for standard genome sequencing and annotation.</title>
        <authorList>
            <consortium name="The Broad Institute Genomics Platform"/>
            <consortium name="The Broad Institute Genome Sequencing Center for Infectious Disease"/>
            <person name="Wu L."/>
            <person name="Ma J."/>
        </authorList>
    </citation>
    <scope>NUCLEOTIDE SEQUENCE [LARGE SCALE GENOMIC DNA]</scope>
    <source>
        <strain evidence="6">JCM 17919</strain>
    </source>
</reference>